<dbReference type="AlphaFoldDB" id="E3J747"/>
<dbReference type="Proteomes" id="UP000002484">
    <property type="component" value="Chromosome"/>
</dbReference>
<evidence type="ECO:0000256" key="1">
    <source>
        <dbReference type="SAM" id="MobiDB-lite"/>
    </source>
</evidence>
<dbReference type="InParanoid" id="E3J747"/>
<organism evidence="2 3">
    <name type="scientific">Pseudofrankia inefficax (strain DSM 45817 / CECT 9037 / DDB 130130 / EuI1c)</name>
    <name type="common">Frankia inefficax</name>
    <dbReference type="NCBI Taxonomy" id="298654"/>
    <lineage>
        <taxon>Bacteria</taxon>
        <taxon>Bacillati</taxon>
        <taxon>Actinomycetota</taxon>
        <taxon>Actinomycetes</taxon>
        <taxon>Frankiales</taxon>
        <taxon>Frankiaceae</taxon>
        <taxon>Pseudofrankia</taxon>
    </lineage>
</organism>
<evidence type="ECO:0000313" key="2">
    <source>
        <dbReference type="EMBL" id="ADP84411.1"/>
    </source>
</evidence>
<dbReference type="EMBL" id="CP002299">
    <property type="protein sequence ID" value="ADP84411.1"/>
    <property type="molecule type" value="Genomic_DNA"/>
</dbReference>
<dbReference type="KEGG" id="fri:FraEuI1c_6430"/>
<reference evidence="2 3" key="1">
    <citation type="submission" date="2010-10" db="EMBL/GenBank/DDBJ databases">
        <title>Complete sequence of Frankia sp. EuI1c.</title>
        <authorList>
            <consortium name="US DOE Joint Genome Institute"/>
            <person name="Lucas S."/>
            <person name="Copeland A."/>
            <person name="Lapidus A."/>
            <person name="Cheng J.-F."/>
            <person name="Bruce D."/>
            <person name="Goodwin L."/>
            <person name="Pitluck S."/>
            <person name="Chertkov O."/>
            <person name="Detter J.C."/>
            <person name="Han C."/>
            <person name="Tapia R."/>
            <person name="Land M."/>
            <person name="Hauser L."/>
            <person name="Jeffries C."/>
            <person name="Kyrpides N."/>
            <person name="Ivanova N."/>
            <person name="Mikhailova N."/>
            <person name="Beauchemin N."/>
            <person name="Sen A."/>
            <person name="Sur S.A."/>
            <person name="Gtari M."/>
            <person name="Wall L."/>
            <person name="Tisa L."/>
            <person name="Woyke T."/>
        </authorList>
    </citation>
    <scope>NUCLEOTIDE SEQUENCE [LARGE SCALE GENOMIC DNA]</scope>
    <source>
        <strain evidence="3">DSM 45817 / CECT 9037 / EuI1c</strain>
    </source>
</reference>
<sequence>MAFDYKLLTDPAALAAARQQATADVAAHVLARSEPLGGLEAGAVLAKLQVHGALVDGGVAALARRAAEAADPAMVARRDEQGRFIAEAAAKAAATNGAAARATSESWAEGRRAAAELGELNRTATPRPGLGFTGS</sequence>
<dbReference type="STRING" id="298654.FraEuI1c_6430"/>
<proteinExistence type="predicted"/>
<accession>E3J747</accession>
<evidence type="ECO:0000313" key="3">
    <source>
        <dbReference type="Proteomes" id="UP000002484"/>
    </source>
</evidence>
<dbReference type="RefSeq" id="WP_013427524.1">
    <property type="nucleotide sequence ID" value="NC_014666.1"/>
</dbReference>
<gene>
    <name evidence="2" type="ordered locus">FraEuI1c_6430</name>
</gene>
<feature type="region of interest" description="Disordered" evidence="1">
    <location>
        <begin position="99"/>
        <end position="135"/>
    </location>
</feature>
<protein>
    <submittedName>
        <fullName evidence="2">SNF2 superfamily protein</fullName>
    </submittedName>
</protein>
<name>E3J747_PSEI1</name>
<dbReference type="HOGENOM" id="CLU_1882742_0_0_11"/>
<keyword evidence="3" id="KW-1185">Reference proteome</keyword>